<reference evidence="11 12" key="1">
    <citation type="submission" date="2017-06" db="EMBL/GenBank/DDBJ databases">
        <title>Ensifer strains isolated from leguminous trees and herbs display diverse denitrification phenotypes with some acting as strong N2O sinks.</title>
        <authorList>
            <person name="Woliy K."/>
            <person name="Mania D."/>
            <person name="Bakken L.R."/>
            <person name="Frostegard A."/>
        </authorList>
    </citation>
    <scope>NUCLEOTIDE SEQUENCE [LARGE SCALE GENOMIC DNA]</scope>
    <source>
        <strain evidence="11 12">AC50a</strain>
    </source>
</reference>
<evidence type="ECO:0000259" key="10">
    <source>
        <dbReference type="Pfam" id="PF02771"/>
    </source>
</evidence>
<dbReference type="InterPro" id="IPR046373">
    <property type="entry name" value="Acyl-CoA_Oxase/DH_mid-dom_sf"/>
</dbReference>
<sequence>MSGAWELPEHLNMLRETVVRFMTTEVRPVEEKLPHDSYAVPPKELALLQQKARDAGLWCMASPEEYGGGGLGLLGQVIVAEEAAKCRMGAYVPACGAFGIDPPSVIWLGSEEQRQKYGVMGIQGGKKNFVAISEASGGSDPGHKIQTRAERDGDDYIINGTKMWITAADKADWGIVFARTGEAGKGAGITAFIVDRDTPGITCKEIGVIRSYAPFEVNFENVRVPGSNRLGDEGQGFAICQKWLVHARVPYAAGVVGVAQEALKIAIEWARERHVHKSRLADKQAIQWMIADSEIELRAARLLVYQAAWNADLGRDIKIDASIAKVVATETAGRVIDRCVQILGGMGVARELPLERWYRELRIKRIGEGPSEVHRMVLARHLLRG</sequence>
<evidence type="ECO:0000256" key="6">
    <source>
        <dbReference type="ARBA" id="ARBA00023002"/>
    </source>
</evidence>
<proteinExistence type="inferred from homology"/>
<evidence type="ECO:0000256" key="4">
    <source>
        <dbReference type="ARBA" id="ARBA00022630"/>
    </source>
</evidence>
<dbReference type="InterPro" id="IPR036250">
    <property type="entry name" value="AcylCo_DH-like_C"/>
</dbReference>
<feature type="domain" description="Acyl-CoA oxidase/dehydrogenase middle" evidence="9">
    <location>
        <begin position="131"/>
        <end position="220"/>
    </location>
</feature>
<dbReference type="InterPro" id="IPR037069">
    <property type="entry name" value="AcylCoA_DH/ox_N_sf"/>
</dbReference>
<dbReference type="InterPro" id="IPR013786">
    <property type="entry name" value="AcylCoA_DH/ox_N"/>
</dbReference>
<gene>
    <name evidence="11" type="ORF">CEJ86_30150</name>
</gene>
<dbReference type="GO" id="GO:0033539">
    <property type="term" value="P:fatty acid beta-oxidation using acyl-CoA dehydrogenase"/>
    <property type="evidence" value="ECO:0007669"/>
    <property type="project" value="TreeGrafter"/>
</dbReference>
<dbReference type="Gene3D" id="1.10.540.10">
    <property type="entry name" value="Acyl-CoA dehydrogenase/oxidase, N-terminal domain"/>
    <property type="match status" value="1"/>
</dbReference>
<keyword evidence="4 7" id="KW-0285">Flavoprotein</keyword>
<dbReference type="Proteomes" id="UP000231987">
    <property type="component" value="Unassembled WGS sequence"/>
</dbReference>
<evidence type="ECO:0000313" key="11">
    <source>
        <dbReference type="EMBL" id="PJR09931.1"/>
    </source>
</evidence>
<comment type="caution">
    <text evidence="11">The sequence shown here is derived from an EMBL/GenBank/DDBJ whole genome shotgun (WGS) entry which is preliminary data.</text>
</comment>
<evidence type="ECO:0000256" key="1">
    <source>
        <dbReference type="ARBA" id="ARBA00001974"/>
    </source>
</evidence>
<evidence type="ECO:0000259" key="9">
    <source>
        <dbReference type="Pfam" id="PF02770"/>
    </source>
</evidence>
<dbReference type="InterPro" id="IPR006091">
    <property type="entry name" value="Acyl-CoA_Oxase/DH_mid-dom"/>
</dbReference>
<keyword evidence="5 7" id="KW-0274">FAD</keyword>
<name>A0A2J0YU81_RHIML</name>
<accession>A0A2J0YU81</accession>
<dbReference type="Gene3D" id="1.20.140.10">
    <property type="entry name" value="Butyryl-CoA Dehydrogenase, subunit A, domain 3"/>
    <property type="match status" value="1"/>
</dbReference>
<feature type="domain" description="Acyl-CoA dehydrogenase/oxidase N-terminal" evidence="10">
    <location>
        <begin position="9"/>
        <end position="117"/>
    </location>
</feature>
<dbReference type="Pfam" id="PF02770">
    <property type="entry name" value="Acyl-CoA_dh_M"/>
    <property type="match status" value="1"/>
</dbReference>
<dbReference type="PROSITE" id="PS00073">
    <property type="entry name" value="ACYL_COA_DH_2"/>
    <property type="match status" value="1"/>
</dbReference>
<dbReference type="Pfam" id="PF00441">
    <property type="entry name" value="Acyl-CoA_dh_1"/>
    <property type="match status" value="1"/>
</dbReference>
<dbReference type="InterPro" id="IPR006089">
    <property type="entry name" value="Acyl-CoA_DH_CS"/>
</dbReference>
<dbReference type="Pfam" id="PF02771">
    <property type="entry name" value="Acyl-CoA_dh_N"/>
    <property type="match status" value="1"/>
</dbReference>
<organism evidence="11 12">
    <name type="scientific">Rhizobium meliloti</name>
    <name type="common">Ensifer meliloti</name>
    <name type="synonym">Sinorhizobium meliloti</name>
    <dbReference type="NCBI Taxonomy" id="382"/>
    <lineage>
        <taxon>Bacteria</taxon>
        <taxon>Pseudomonadati</taxon>
        <taxon>Pseudomonadota</taxon>
        <taxon>Alphaproteobacteria</taxon>
        <taxon>Hyphomicrobiales</taxon>
        <taxon>Rhizobiaceae</taxon>
        <taxon>Sinorhizobium/Ensifer group</taxon>
        <taxon>Sinorhizobium</taxon>
    </lineage>
</organism>
<dbReference type="SUPFAM" id="SSF47203">
    <property type="entry name" value="Acyl-CoA dehydrogenase C-terminal domain-like"/>
    <property type="match status" value="1"/>
</dbReference>
<dbReference type="GO" id="GO:0050660">
    <property type="term" value="F:flavin adenine dinucleotide binding"/>
    <property type="evidence" value="ECO:0007669"/>
    <property type="project" value="InterPro"/>
</dbReference>
<dbReference type="Gene3D" id="2.40.110.10">
    <property type="entry name" value="Butyryl-CoA Dehydrogenase, subunit A, domain 2"/>
    <property type="match status" value="1"/>
</dbReference>
<keyword evidence="6 7" id="KW-0560">Oxidoreductase</keyword>
<feature type="domain" description="Acyl-CoA dehydrogenase/oxidase C-terminal" evidence="8">
    <location>
        <begin position="234"/>
        <end position="383"/>
    </location>
</feature>
<dbReference type="PANTHER" id="PTHR48083:SF2">
    <property type="entry name" value="MEDIUM-CHAIN SPECIFIC ACYL-COA DEHYDROGENASE, MITOCHONDRIAL"/>
    <property type="match status" value="1"/>
</dbReference>
<dbReference type="InterPro" id="IPR050741">
    <property type="entry name" value="Acyl-CoA_dehydrogenase"/>
</dbReference>
<dbReference type="GO" id="GO:0005737">
    <property type="term" value="C:cytoplasm"/>
    <property type="evidence" value="ECO:0007669"/>
    <property type="project" value="TreeGrafter"/>
</dbReference>
<comment type="similarity">
    <text evidence="2 7">Belongs to the acyl-CoA dehydrogenase family.</text>
</comment>
<evidence type="ECO:0000256" key="3">
    <source>
        <dbReference type="ARBA" id="ARBA00019125"/>
    </source>
</evidence>
<dbReference type="FunFam" id="2.40.110.10:FF:000002">
    <property type="entry name" value="Acyl-CoA dehydrogenase fadE12"/>
    <property type="match status" value="1"/>
</dbReference>
<dbReference type="InterPro" id="IPR009075">
    <property type="entry name" value="AcylCo_DH/oxidase_C"/>
</dbReference>
<dbReference type="SUPFAM" id="SSF56645">
    <property type="entry name" value="Acyl-CoA dehydrogenase NM domain-like"/>
    <property type="match status" value="1"/>
</dbReference>
<dbReference type="GO" id="GO:0003995">
    <property type="term" value="F:acyl-CoA dehydrogenase activity"/>
    <property type="evidence" value="ECO:0007669"/>
    <property type="project" value="InterPro"/>
</dbReference>
<dbReference type="AlphaFoldDB" id="A0A2J0YU81"/>
<evidence type="ECO:0000313" key="12">
    <source>
        <dbReference type="Proteomes" id="UP000231987"/>
    </source>
</evidence>
<protein>
    <recommendedName>
        <fullName evidence="3">Medium-chain specific acyl-CoA dehydrogenase, mitochondrial</fullName>
    </recommendedName>
</protein>
<evidence type="ECO:0000256" key="5">
    <source>
        <dbReference type="ARBA" id="ARBA00022827"/>
    </source>
</evidence>
<dbReference type="InterPro" id="IPR009100">
    <property type="entry name" value="AcylCoA_DH/oxidase_NM_dom_sf"/>
</dbReference>
<evidence type="ECO:0000259" key="8">
    <source>
        <dbReference type="Pfam" id="PF00441"/>
    </source>
</evidence>
<comment type="cofactor">
    <cofactor evidence="1 7">
        <name>FAD</name>
        <dbReference type="ChEBI" id="CHEBI:57692"/>
    </cofactor>
</comment>
<dbReference type="PANTHER" id="PTHR48083">
    <property type="entry name" value="MEDIUM-CHAIN SPECIFIC ACYL-COA DEHYDROGENASE, MITOCHONDRIAL-RELATED"/>
    <property type="match status" value="1"/>
</dbReference>
<dbReference type="FunFam" id="1.20.140.10:FF:000001">
    <property type="entry name" value="Acyl-CoA dehydrogenase"/>
    <property type="match status" value="1"/>
</dbReference>
<evidence type="ECO:0000256" key="2">
    <source>
        <dbReference type="ARBA" id="ARBA00009347"/>
    </source>
</evidence>
<dbReference type="EMBL" id="NJGD01000026">
    <property type="protein sequence ID" value="PJR09931.1"/>
    <property type="molecule type" value="Genomic_DNA"/>
</dbReference>
<evidence type="ECO:0000256" key="7">
    <source>
        <dbReference type="RuleBase" id="RU362125"/>
    </source>
</evidence>